<reference evidence="2" key="1">
    <citation type="journal article" date="2017" name="Nat. Commun.">
        <title>The North American bullfrog draft genome provides insight into hormonal regulation of long noncoding RNA.</title>
        <authorList>
            <person name="Hammond S.A."/>
            <person name="Warren R.L."/>
            <person name="Vandervalk B.P."/>
            <person name="Kucuk E."/>
            <person name="Khan H."/>
            <person name="Gibb E.A."/>
            <person name="Pandoh P."/>
            <person name="Kirk H."/>
            <person name="Zhao Y."/>
            <person name="Jones M."/>
            <person name="Mungall A.J."/>
            <person name="Coope R."/>
            <person name="Pleasance S."/>
            <person name="Moore R.A."/>
            <person name="Holt R.A."/>
            <person name="Round J.M."/>
            <person name="Ohora S."/>
            <person name="Walle B.V."/>
            <person name="Veldhoen N."/>
            <person name="Helbing C.C."/>
            <person name="Birol I."/>
        </authorList>
    </citation>
    <scope>NUCLEOTIDE SEQUENCE [LARGE SCALE GENOMIC DNA]</scope>
</reference>
<feature type="non-terminal residue" evidence="1">
    <location>
        <position position="64"/>
    </location>
</feature>
<name>A0A2G9RZY9_AQUCT</name>
<proteinExistence type="predicted"/>
<accession>A0A2G9RZY9</accession>
<evidence type="ECO:0000313" key="1">
    <source>
        <dbReference type="EMBL" id="PIO33432.1"/>
    </source>
</evidence>
<evidence type="ECO:0000313" key="2">
    <source>
        <dbReference type="Proteomes" id="UP000228934"/>
    </source>
</evidence>
<dbReference type="Proteomes" id="UP000228934">
    <property type="component" value="Unassembled WGS sequence"/>
</dbReference>
<sequence>MQSIKNAFKDIYFNCSFLSTYKMQSQRKEEKSKSNQYLVWLPFLLQTSIDSSRYTQYLCTQFLK</sequence>
<dbReference type="AlphaFoldDB" id="A0A2G9RZY9"/>
<dbReference type="EMBL" id="KV928258">
    <property type="protein sequence ID" value="PIO33432.1"/>
    <property type="molecule type" value="Genomic_DNA"/>
</dbReference>
<organism evidence="1 2">
    <name type="scientific">Aquarana catesbeiana</name>
    <name type="common">American bullfrog</name>
    <name type="synonym">Rana catesbeiana</name>
    <dbReference type="NCBI Taxonomy" id="8400"/>
    <lineage>
        <taxon>Eukaryota</taxon>
        <taxon>Metazoa</taxon>
        <taxon>Chordata</taxon>
        <taxon>Craniata</taxon>
        <taxon>Vertebrata</taxon>
        <taxon>Euteleostomi</taxon>
        <taxon>Amphibia</taxon>
        <taxon>Batrachia</taxon>
        <taxon>Anura</taxon>
        <taxon>Neobatrachia</taxon>
        <taxon>Ranoidea</taxon>
        <taxon>Ranidae</taxon>
        <taxon>Aquarana</taxon>
    </lineage>
</organism>
<keyword evidence="2" id="KW-1185">Reference proteome</keyword>
<protein>
    <submittedName>
        <fullName evidence="1">Uncharacterized protein</fullName>
    </submittedName>
</protein>
<gene>
    <name evidence="1" type="ORF">AB205_0017300</name>
</gene>